<keyword evidence="2" id="KW-1185">Reference proteome</keyword>
<dbReference type="AlphaFoldDB" id="A0A4Q0T8V7"/>
<organism evidence="1 2">
    <name type="scientific">Granulicella sibirica</name>
    <dbReference type="NCBI Taxonomy" id="2479048"/>
    <lineage>
        <taxon>Bacteria</taxon>
        <taxon>Pseudomonadati</taxon>
        <taxon>Acidobacteriota</taxon>
        <taxon>Terriglobia</taxon>
        <taxon>Terriglobales</taxon>
        <taxon>Acidobacteriaceae</taxon>
        <taxon>Granulicella</taxon>
    </lineage>
</organism>
<evidence type="ECO:0000313" key="2">
    <source>
        <dbReference type="Proteomes" id="UP000289437"/>
    </source>
</evidence>
<evidence type="ECO:0000313" key="1">
    <source>
        <dbReference type="EMBL" id="RXH58469.1"/>
    </source>
</evidence>
<reference evidence="1 2" key="1">
    <citation type="submission" date="2018-11" db="EMBL/GenBank/DDBJ databases">
        <authorList>
            <person name="Mardanov A.V."/>
            <person name="Ravin N.V."/>
            <person name="Dedysh S.N."/>
        </authorList>
    </citation>
    <scope>NUCLEOTIDE SEQUENCE [LARGE SCALE GENOMIC DNA]</scope>
    <source>
        <strain evidence="1 2">AF10</strain>
    </source>
</reference>
<dbReference type="PIRSF" id="PIRSF010372">
    <property type="entry name" value="PaiB"/>
    <property type="match status" value="1"/>
</dbReference>
<dbReference type="PANTHER" id="PTHR35802">
    <property type="entry name" value="PROTEASE SYNTHASE AND SPORULATION PROTEIN PAI 2"/>
    <property type="match status" value="1"/>
</dbReference>
<dbReference type="InterPro" id="IPR012349">
    <property type="entry name" value="Split_barrel_FMN-bd"/>
</dbReference>
<dbReference type="Pfam" id="PF04299">
    <property type="entry name" value="FMN_bind_2"/>
    <property type="match status" value="1"/>
</dbReference>
<dbReference type="RefSeq" id="WP_128912459.1">
    <property type="nucleotide sequence ID" value="NZ_RDSM01000001.1"/>
</dbReference>
<name>A0A4Q0T8V7_9BACT</name>
<comment type="caution">
    <text evidence="1">The sequence shown here is derived from an EMBL/GenBank/DDBJ whole genome shotgun (WGS) entry which is preliminary data.</text>
</comment>
<dbReference type="EMBL" id="RDSM01000001">
    <property type="protein sequence ID" value="RXH58469.1"/>
    <property type="molecule type" value="Genomic_DNA"/>
</dbReference>
<reference evidence="2" key="2">
    <citation type="submission" date="2019-02" db="EMBL/GenBank/DDBJ databases">
        <title>Granulicella sibirica sp. nov., a psychrotolerant acidobacterium isolated from an organic soil layer in forested tundra, West Siberia.</title>
        <authorList>
            <person name="Oshkin I.Y."/>
            <person name="Kulichevskaya I.S."/>
            <person name="Rijpstra W.I.C."/>
            <person name="Sinninghe Damste J.S."/>
            <person name="Rakitin A.L."/>
            <person name="Ravin N.V."/>
            <person name="Dedysh S.N."/>
        </authorList>
    </citation>
    <scope>NUCLEOTIDE SEQUENCE [LARGE SCALE GENOMIC DNA]</scope>
    <source>
        <strain evidence="2">AF10</strain>
    </source>
</reference>
<sequence length="214" mass="23646">MYIPRANEEKRVPVIHRLMAEHPLASLVTLGSSGLFATHLPVVIEQDGSEFGVLKGHISRANRQAKDLVADVDALAIFAGPQHYISATWYPGKLENGEEVPTWNYAVVHAYGPLRVVEDAVWMRAHLESLTDRHEAALPVPWKVSDAPEAFIRTMMNGIVGLEMPIRRLEGKWKMSQNRTERDRAGVLQGLASLGTPESRVIGQMVEAAPRGKG</sequence>
<dbReference type="OrthoDB" id="9794948at2"/>
<dbReference type="Gene3D" id="2.30.110.10">
    <property type="entry name" value="Electron Transport, Fmn-binding Protein, Chain A"/>
    <property type="match status" value="1"/>
</dbReference>
<dbReference type="Proteomes" id="UP000289437">
    <property type="component" value="Unassembled WGS sequence"/>
</dbReference>
<dbReference type="SUPFAM" id="SSF50475">
    <property type="entry name" value="FMN-binding split barrel"/>
    <property type="match status" value="1"/>
</dbReference>
<dbReference type="PANTHER" id="PTHR35802:SF1">
    <property type="entry name" value="PROTEASE SYNTHASE AND SPORULATION PROTEIN PAI 2"/>
    <property type="match status" value="1"/>
</dbReference>
<gene>
    <name evidence="1" type="ORF">GRAN_1779</name>
</gene>
<dbReference type="InterPro" id="IPR007396">
    <property type="entry name" value="TR_PAI2-type"/>
</dbReference>
<protein>
    <submittedName>
        <fullName evidence="1">Transcriptional regulator</fullName>
    </submittedName>
</protein>
<accession>A0A4Q0T8V7</accession>
<proteinExistence type="predicted"/>